<keyword evidence="3" id="KW-1185">Reference proteome</keyword>
<protein>
    <recommendedName>
        <fullName evidence="4">Polyprotein</fullName>
    </recommendedName>
</protein>
<dbReference type="AlphaFoldDB" id="A0ABD3IAU9"/>
<evidence type="ECO:0000313" key="2">
    <source>
        <dbReference type="EMBL" id="KAL3700830.1"/>
    </source>
</evidence>
<organism evidence="2 3">
    <name type="scientific">Riccia sorocarpa</name>
    <dbReference type="NCBI Taxonomy" id="122646"/>
    <lineage>
        <taxon>Eukaryota</taxon>
        <taxon>Viridiplantae</taxon>
        <taxon>Streptophyta</taxon>
        <taxon>Embryophyta</taxon>
        <taxon>Marchantiophyta</taxon>
        <taxon>Marchantiopsida</taxon>
        <taxon>Marchantiidae</taxon>
        <taxon>Marchantiales</taxon>
        <taxon>Ricciaceae</taxon>
        <taxon>Riccia</taxon>
    </lineage>
</organism>
<reference evidence="2 3" key="1">
    <citation type="submission" date="2024-09" db="EMBL/GenBank/DDBJ databases">
        <title>Chromosome-scale assembly of Riccia sorocarpa.</title>
        <authorList>
            <person name="Paukszto L."/>
        </authorList>
    </citation>
    <scope>NUCLEOTIDE SEQUENCE [LARGE SCALE GENOMIC DNA]</scope>
    <source>
        <strain evidence="2">LP-2024</strain>
        <tissue evidence="2">Aerial parts of the thallus</tissue>
    </source>
</reference>
<name>A0ABD3IAU9_9MARC</name>
<evidence type="ECO:0000256" key="1">
    <source>
        <dbReference type="SAM" id="MobiDB-lite"/>
    </source>
</evidence>
<gene>
    <name evidence="2" type="ORF">R1sor_018852</name>
</gene>
<feature type="region of interest" description="Disordered" evidence="1">
    <location>
        <begin position="92"/>
        <end position="129"/>
    </location>
</feature>
<sequence>MSKKGWSMEVVENWQNPLTVQRNIRKCTKHGVGRPPGSGASRAAGRAAGRAVVGTVGRAAVARGASALELDADLDVDPKILQKRMIRHLQLQVRGAPPDSPLESPVSEGHDSPPPAATGVSQRAHEGTSLVPFQVTPDAELYLKWGWVRTEDIQPILNAISDEDIVSIGFVELLGQDFHQPHFASCLEFVRTYAIETHRATVGGTEVTLSRQVIRETFGLRQGLKPLDMKIRHEKILDWFPAKIDGPSKDDCDLSSFAFEYLHDEIVTIRKHLDAT</sequence>
<evidence type="ECO:0008006" key="4">
    <source>
        <dbReference type="Google" id="ProtNLM"/>
    </source>
</evidence>
<accession>A0ABD3IAU9</accession>
<proteinExistence type="predicted"/>
<dbReference type="Proteomes" id="UP001633002">
    <property type="component" value="Unassembled WGS sequence"/>
</dbReference>
<evidence type="ECO:0000313" key="3">
    <source>
        <dbReference type="Proteomes" id="UP001633002"/>
    </source>
</evidence>
<dbReference type="EMBL" id="JBJQOH010000001">
    <property type="protein sequence ID" value="KAL3700830.1"/>
    <property type="molecule type" value="Genomic_DNA"/>
</dbReference>
<comment type="caution">
    <text evidence="2">The sequence shown here is derived from an EMBL/GenBank/DDBJ whole genome shotgun (WGS) entry which is preliminary data.</text>
</comment>